<dbReference type="OrthoDB" id="1666376at2759"/>
<dbReference type="Gene3D" id="2.40.330.10">
    <property type="entry name" value="DNA-binding pseudobarrel domain"/>
    <property type="match status" value="2"/>
</dbReference>
<dbReference type="PANTHER" id="PTHR31920:SF135">
    <property type="entry name" value="B3 DOMAIN-CONTAINING PROTEIN OS03G0621600-RELATED"/>
    <property type="match status" value="1"/>
</dbReference>
<evidence type="ECO:0000256" key="2">
    <source>
        <dbReference type="ARBA" id="ARBA00023015"/>
    </source>
</evidence>
<evidence type="ECO:0000256" key="5">
    <source>
        <dbReference type="ARBA" id="ARBA00023242"/>
    </source>
</evidence>
<reference evidence="7" key="1">
    <citation type="submission" date="2021-01" db="EMBL/GenBank/DDBJ databases">
        <authorList>
            <person name="Lovell J.T."/>
            <person name="Bentley N."/>
            <person name="Bhattarai G."/>
            <person name="Jenkins J.W."/>
            <person name="Sreedasyam A."/>
            <person name="Alarcon Y."/>
            <person name="Bock C."/>
            <person name="Boston L."/>
            <person name="Carlson J."/>
            <person name="Cervantes K."/>
            <person name="Clermont K."/>
            <person name="Krom N."/>
            <person name="Kubenka K."/>
            <person name="Mamidi S."/>
            <person name="Mattison C."/>
            <person name="Monteros M."/>
            <person name="Pisani C."/>
            <person name="Plott C."/>
            <person name="Rajasekar S."/>
            <person name="Rhein H.S."/>
            <person name="Rohla C."/>
            <person name="Song M."/>
            <person name="Hilaire R.S."/>
            <person name="Shu S."/>
            <person name="Wells L."/>
            <person name="Wang X."/>
            <person name="Webber J."/>
            <person name="Heerema R.J."/>
            <person name="Klein P."/>
            <person name="Conner P."/>
            <person name="Grauke L."/>
            <person name="Grimwood J."/>
            <person name="Schmutz J."/>
            <person name="Randall J.J."/>
        </authorList>
    </citation>
    <scope>NUCLEOTIDE SEQUENCE</scope>
    <source>
        <tissue evidence="7">Leaf</tissue>
    </source>
</reference>
<sequence>MISLGFHECTRKDRGRAGTTMPLFRGRRQPYFPEDGPEFFKVFLPFTCSHEISIPPTFIKHFTGNIPKKAILIDHAGNSWPVELDQIGSRLCFKCGWQQFASDHSLEFGDFLIFKYNRSNVFKVKIFNKTGCMKYEAEAMGKALPCLTPEEDSTAGQTCGRLTRGGKRKLLQIGLKTNEEAGVSSKANQHKSRRIAGANLEQNKSPKVARVVAPKNPYFVTSITKFMRYTLCVRRSVVNAYNIKLKQEVVIRGPNEEKCPVKIVKRSNGRIMIANGWSYFVEKNAVQPKDQCVFEFILGRGNTCREMRVQILRGNARFKKLPKDWLYREKA</sequence>
<dbReference type="SUPFAM" id="SSF101936">
    <property type="entry name" value="DNA-binding pseudobarrel domain"/>
    <property type="match status" value="2"/>
</dbReference>
<dbReference type="InterPro" id="IPR003340">
    <property type="entry name" value="B3_DNA-bd"/>
</dbReference>
<organism evidence="7 8">
    <name type="scientific">Carya illinoinensis</name>
    <name type="common">Pecan</name>
    <dbReference type="NCBI Taxonomy" id="32201"/>
    <lineage>
        <taxon>Eukaryota</taxon>
        <taxon>Viridiplantae</taxon>
        <taxon>Streptophyta</taxon>
        <taxon>Embryophyta</taxon>
        <taxon>Tracheophyta</taxon>
        <taxon>Spermatophyta</taxon>
        <taxon>Magnoliopsida</taxon>
        <taxon>eudicotyledons</taxon>
        <taxon>Gunneridae</taxon>
        <taxon>Pentapetalae</taxon>
        <taxon>rosids</taxon>
        <taxon>fabids</taxon>
        <taxon>Fagales</taxon>
        <taxon>Juglandaceae</taxon>
        <taxon>Carya</taxon>
    </lineage>
</organism>
<feature type="domain" description="TF-B3" evidence="6">
    <location>
        <begin position="216"/>
        <end position="315"/>
    </location>
</feature>
<evidence type="ECO:0000313" key="8">
    <source>
        <dbReference type="Proteomes" id="UP000811246"/>
    </source>
</evidence>
<proteinExistence type="predicted"/>
<dbReference type="PROSITE" id="PS50863">
    <property type="entry name" value="B3"/>
    <property type="match status" value="2"/>
</dbReference>
<dbReference type="PANTHER" id="PTHR31920">
    <property type="entry name" value="B3 DOMAIN-CONTAINING"/>
    <property type="match status" value="1"/>
</dbReference>
<dbReference type="SMART" id="SM01019">
    <property type="entry name" value="B3"/>
    <property type="match status" value="2"/>
</dbReference>
<accession>A0A922FVR4</accession>
<dbReference type="InterPro" id="IPR050655">
    <property type="entry name" value="Plant_B3_domain"/>
</dbReference>
<evidence type="ECO:0000256" key="1">
    <source>
        <dbReference type="ARBA" id="ARBA00004123"/>
    </source>
</evidence>
<dbReference type="EMBL" id="CM031825">
    <property type="protein sequence ID" value="KAG6729406.1"/>
    <property type="molecule type" value="Genomic_DNA"/>
</dbReference>
<gene>
    <name evidence="7" type="ORF">I3842_01G028000</name>
</gene>
<dbReference type="InterPro" id="IPR015300">
    <property type="entry name" value="DNA-bd_pseudobarrel_sf"/>
</dbReference>
<evidence type="ECO:0000256" key="4">
    <source>
        <dbReference type="ARBA" id="ARBA00023163"/>
    </source>
</evidence>
<feature type="domain" description="TF-B3" evidence="6">
    <location>
        <begin position="52"/>
        <end position="130"/>
    </location>
</feature>
<keyword evidence="2" id="KW-0805">Transcription regulation</keyword>
<keyword evidence="5" id="KW-0539">Nucleus</keyword>
<evidence type="ECO:0000259" key="6">
    <source>
        <dbReference type="PROSITE" id="PS50863"/>
    </source>
</evidence>
<dbReference type="GO" id="GO:0003677">
    <property type="term" value="F:DNA binding"/>
    <property type="evidence" value="ECO:0007669"/>
    <property type="project" value="UniProtKB-KW"/>
</dbReference>
<evidence type="ECO:0000256" key="3">
    <source>
        <dbReference type="ARBA" id="ARBA00023125"/>
    </source>
</evidence>
<dbReference type="AlphaFoldDB" id="A0A922FVR4"/>
<comment type="subcellular location">
    <subcellularLocation>
        <location evidence="1">Nucleus</location>
    </subcellularLocation>
</comment>
<protein>
    <recommendedName>
        <fullName evidence="6">TF-B3 domain-containing protein</fullName>
    </recommendedName>
</protein>
<dbReference type="Proteomes" id="UP000811246">
    <property type="component" value="Chromosome 1"/>
</dbReference>
<keyword evidence="3" id="KW-0238">DNA-binding</keyword>
<comment type="caution">
    <text evidence="7">The sequence shown here is derived from an EMBL/GenBank/DDBJ whole genome shotgun (WGS) entry which is preliminary data.</text>
</comment>
<dbReference type="CDD" id="cd10017">
    <property type="entry name" value="B3_DNA"/>
    <property type="match status" value="2"/>
</dbReference>
<dbReference type="Pfam" id="PF02362">
    <property type="entry name" value="B3"/>
    <property type="match status" value="2"/>
</dbReference>
<evidence type="ECO:0000313" key="7">
    <source>
        <dbReference type="EMBL" id="KAG6729406.1"/>
    </source>
</evidence>
<keyword evidence="4" id="KW-0804">Transcription</keyword>
<name>A0A922FVR4_CARIL</name>
<dbReference type="GO" id="GO:0005634">
    <property type="term" value="C:nucleus"/>
    <property type="evidence" value="ECO:0007669"/>
    <property type="project" value="UniProtKB-SubCell"/>
</dbReference>